<dbReference type="Pfam" id="PF12146">
    <property type="entry name" value="Hydrolase_4"/>
    <property type="match status" value="1"/>
</dbReference>
<dbReference type="RefSeq" id="WP_161959365.1">
    <property type="nucleotide sequence ID" value="NZ_CP117258.1"/>
</dbReference>
<reference evidence="4" key="2">
    <citation type="journal article" date="2023" name="MicrobiologyOpen">
        <title>Genomics of the tumorigenes clade of the family Rhizobiaceae and description of Rhizobium rhododendri sp. nov.</title>
        <authorList>
            <person name="Kuzmanovic N."/>
            <person name="diCenzo G.C."/>
            <person name="Bunk B."/>
            <person name="Sproeer C."/>
            <person name="Fruehling A."/>
            <person name="Neumann-Schaal M."/>
            <person name="Overmann J."/>
            <person name="Smalla K."/>
        </authorList>
    </citation>
    <scope>NUCLEOTIDE SEQUENCE [LARGE SCALE GENOMIC DNA]</scope>
    <source>
        <strain evidence="4">1078</strain>
        <plasmid evidence="4">unnamed1</plasmid>
    </source>
</reference>
<evidence type="ECO:0000259" key="1">
    <source>
        <dbReference type="Pfam" id="PF12146"/>
    </source>
</evidence>
<dbReference type="Gene3D" id="3.40.50.1820">
    <property type="entry name" value="alpha/beta hydrolase"/>
    <property type="match status" value="2"/>
</dbReference>
<keyword evidence="3" id="KW-0378">Hydrolase</keyword>
<reference evidence="3 4" key="1">
    <citation type="journal article" date="2018" name="Sci. Rep.">
        <title>Rhizobium tumorigenes sp. nov., a novel plant tumorigenic bacterium isolated from cane gall tumors on thornless blackberry.</title>
        <authorList>
            <person name="Kuzmanovi N."/>
            <person name="Smalla K."/>
            <person name="Gronow S."/>
            <person name="PuBawska J."/>
        </authorList>
    </citation>
    <scope>NUCLEOTIDE SEQUENCE [LARGE SCALE GENOMIC DNA]</scope>
    <source>
        <strain evidence="3 4">1078</strain>
    </source>
</reference>
<proteinExistence type="predicted"/>
<name>A0AAF1KAL9_9HYPH</name>
<feature type="domain" description="AB hydrolase-1" evidence="2">
    <location>
        <begin position="23"/>
        <end position="213"/>
    </location>
</feature>
<dbReference type="InterPro" id="IPR053145">
    <property type="entry name" value="AB_hydrolase_Est10"/>
</dbReference>
<evidence type="ECO:0000313" key="4">
    <source>
        <dbReference type="Proteomes" id="UP000249499"/>
    </source>
</evidence>
<evidence type="ECO:0000313" key="3">
    <source>
        <dbReference type="EMBL" id="WFR98564.1"/>
    </source>
</evidence>
<dbReference type="InterPro" id="IPR029058">
    <property type="entry name" value="AB_hydrolase_fold"/>
</dbReference>
<dbReference type="PANTHER" id="PTHR43265">
    <property type="entry name" value="ESTERASE ESTD"/>
    <property type="match status" value="1"/>
</dbReference>
<accession>A0AAF1KAL9</accession>
<dbReference type="EMBL" id="CP117258">
    <property type="protein sequence ID" value="WFR98564.1"/>
    <property type="molecule type" value="Genomic_DNA"/>
</dbReference>
<dbReference type="Pfam" id="PF12697">
    <property type="entry name" value="Abhydrolase_6"/>
    <property type="match status" value="1"/>
</dbReference>
<dbReference type="InterPro" id="IPR000073">
    <property type="entry name" value="AB_hydrolase_1"/>
</dbReference>
<protein>
    <submittedName>
        <fullName evidence="3">Alpha/beta fold hydrolase</fullName>
    </submittedName>
</protein>
<dbReference type="PANTHER" id="PTHR43265:SF1">
    <property type="entry name" value="ESTERASE ESTD"/>
    <property type="match status" value="1"/>
</dbReference>
<dbReference type="GO" id="GO:0052689">
    <property type="term" value="F:carboxylic ester hydrolase activity"/>
    <property type="evidence" value="ECO:0007669"/>
    <property type="project" value="TreeGrafter"/>
</dbReference>
<sequence>MGIPVTFQGCAGFIHDGGGTTGVVMLPAWGFEELTIRRGWAGFAERMAKAGYCCLRFDWPGAGDSIGDTEAGVSLTDWLDAVKAAANLMIERYSMERIVLVGHGVGGLLAPHCADLVSAAAIVQMAPQSEGRTGLRELEILGRLIGSFLSLPNAPSKDMIEIAGHSISLALAKGIAALRLDEGTRPRSPTPLLSVLRPGTPGVADWPQRLATAGFTVTAAPYTGSEGFLAYNQASIPPVECFENVCAWLVQTVPPGRQQVPGHQQLAEALRGNGYSERPILFGPGGRLFAILCLPNISPPRATIILINSGDNYHIGWARMHVEFARKLALQGVASFRIDTGGIGDAEDIDGHAYYVDGQTRDVIEAVTTVEALGLGPVLVSGRCSGGYAAIQTAVADPRIRGLVAVNTVRLGLSPSETFEQIMSGGTSSVANYRRRAFSTQIARDVLTGRKSLLAVSAKGMRIARKQLSTRLPHFVGALSSAGRLKAAIRQQAQQLQARGVAVFLLYAENDGGLDELARHFGKRHASGYDHATVRIAAGAEHNMTARHARDEILKELLTCVEAVERLGKAAYVLPGAEMANSSLT</sequence>
<gene>
    <name evidence="3" type="ORF">PR017_24940</name>
</gene>
<dbReference type="AlphaFoldDB" id="A0AAF1KAL9"/>
<dbReference type="InterPro" id="IPR022742">
    <property type="entry name" value="Hydrolase_4"/>
</dbReference>
<feature type="domain" description="Serine aminopeptidase S33" evidence="1">
    <location>
        <begin position="300"/>
        <end position="544"/>
    </location>
</feature>
<dbReference type="KEGG" id="rtu:PR017_24940"/>
<geneLocation type="plasmid" evidence="3 4">
    <name>unnamed1</name>
</geneLocation>
<organism evidence="3 4">
    <name type="scientific">Rhizobium tumorigenes</name>
    <dbReference type="NCBI Taxonomy" id="2041385"/>
    <lineage>
        <taxon>Bacteria</taxon>
        <taxon>Pseudomonadati</taxon>
        <taxon>Pseudomonadota</taxon>
        <taxon>Alphaproteobacteria</taxon>
        <taxon>Hyphomicrobiales</taxon>
        <taxon>Rhizobiaceae</taxon>
        <taxon>Rhizobium/Agrobacterium group</taxon>
        <taxon>Rhizobium</taxon>
    </lineage>
</organism>
<evidence type="ECO:0000259" key="2">
    <source>
        <dbReference type="Pfam" id="PF12697"/>
    </source>
</evidence>
<dbReference type="SUPFAM" id="SSF53474">
    <property type="entry name" value="alpha/beta-Hydrolases"/>
    <property type="match status" value="2"/>
</dbReference>
<keyword evidence="4" id="KW-1185">Reference proteome</keyword>
<keyword evidence="3" id="KW-0614">Plasmid</keyword>
<dbReference type="Proteomes" id="UP000249499">
    <property type="component" value="Plasmid unnamed1"/>
</dbReference>